<gene>
    <name evidence="3" type="primary">LOC106809607</name>
</gene>
<sequence length="457" mass="52616">MGTNLQSSSSIDPQHHWEITDGKPIEEMGPVLLSYLILLGATECLCQTVSHQQRRLSPAPAILYDELAQGLVNSGWRQQQQQQQQPFNMVLPNVLRPSYEGGRRVIADDKTPTNLLTLEWLGVLGTERTQLSPTHHKHDNSQPTWDDTIGNFASKRGGRDSNNDGFQTSLNRQQPHERVSSSVLVPDRTLILQIEDRAPLASDAISKEARRAEVGKQQHQHSPEKVHGRMKPLPNYWKRLIKMWQRKNMLREQRRSEQARNNYWVDNPGLLVSTLHAAATPRKQWWSSSDLLLPTMEEEVAELALEGKKYRLENSILDRRSQISSKKIAPMADADDDLLFKQGFTTGGGQSSHGRTTYRNKNRQVPGHLQSKTKSLRLHSTGRRPHIHTENMRLDERTGTVPQQDDHRPFNYYREMFHNPTFRKYGRYPESMRKYYANSRPNEGIYRPDIDETINIS</sequence>
<feature type="compositionally biased region" description="Polar residues" evidence="1">
    <location>
        <begin position="163"/>
        <end position="173"/>
    </location>
</feature>
<proteinExistence type="predicted"/>
<dbReference type="GeneID" id="106809607"/>
<organism evidence="2 3">
    <name type="scientific">Priapulus caudatus</name>
    <name type="common">Priapulid worm</name>
    <dbReference type="NCBI Taxonomy" id="37621"/>
    <lineage>
        <taxon>Eukaryota</taxon>
        <taxon>Metazoa</taxon>
        <taxon>Ecdysozoa</taxon>
        <taxon>Scalidophora</taxon>
        <taxon>Priapulida</taxon>
        <taxon>Priapulimorpha</taxon>
        <taxon>Priapulimorphida</taxon>
        <taxon>Priapulidae</taxon>
        <taxon>Priapulus</taxon>
    </lineage>
</organism>
<protein>
    <submittedName>
        <fullName evidence="3">Uncharacterized protein LOC106809607</fullName>
    </submittedName>
</protein>
<evidence type="ECO:0000313" key="3">
    <source>
        <dbReference type="RefSeq" id="XP_014668228.1"/>
    </source>
</evidence>
<dbReference type="RefSeq" id="XP_014668228.1">
    <property type="nucleotide sequence ID" value="XM_014812742.1"/>
</dbReference>
<feature type="compositionally biased region" description="Basic residues" evidence="1">
    <location>
        <begin position="374"/>
        <end position="386"/>
    </location>
</feature>
<keyword evidence="2" id="KW-1185">Reference proteome</keyword>
<accession>A0ABM1E7Q7</accession>
<feature type="region of interest" description="Disordered" evidence="1">
    <location>
        <begin position="131"/>
        <end position="182"/>
    </location>
</feature>
<evidence type="ECO:0000256" key="1">
    <source>
        <dbReference type="SAM" id="MobiDB-lite"/>
    </source>
</evidence>
<dbReference type="Proteomes" id="UP000695022">
    <property type="component" value="Unplaced"/>
</dbReference>
<reference evidence="3" key="1">
    <citation type="submission" date="2025-08" db="UniProtKB">
        <authorList>
            <consortium name="RefSeq"/>
        </authorList>
    </citation>
    <scope>IDENTIFICATION</scope>
</reference>
<feature type="region of interest" description="Disordered" evidence="1">
    <location>
        <begin position="343"/>
        <end position="407"/>
    </location>
</feature>
<evidence type="ECO:0000313" key="2">
    <source>
        <dbReference type="Proteomes" id="UP000695022"/>
    </source>
</evidence>
<name>A0ABM1E7Q7_PRICU</name>
<feature type="compositionally biased region" description="Basic and acidic residues" evidence="1">
    <location>
        <begin position="387"/>
        <end position="407"/>
    </location>
</feature>